<comment type="caution">
    <text evidence="1">The sequence shown here is derived from an EMBL/GenBank/DDBJ whole genome shotgun (WGS) entry which is preliminary data.</text>
</comment>
<name>A0A2R5HHC5_9LACT</name>
<dbReference type="Proteomes" id="UP000245021">
    <property type="component" value="Unassembled WGS sequence"/>
</dbReference>
<dbReference type="EMBL" id="BFFO01000011">
    <property type="protein sequence ID" value="GBG97382.1"/>
    <property type="molecule type" value="Genomic_DNA"/>
</dbReference>
<protein>
    <recommendedName>
        <fullName evidence="3">WxL domain-containing protein</fullName>
    </recommendedName>
</protein>
<proteinExistence type="predicted"/>
<dbReference type="AlphaFoldDB" id="A0A2R5HHC5"/>
<accession>A0A2R5HHC5</accession>
<dbReference type="RefSeq" id="WP_109246339.1">
    <property type="nucleotide sequence ID" value="NZ_BFFO01000011.1"/>
</dbReference>
<evidence type="ECO:0008006" key="3">
    <source>
        <dbReference type="Google" id="ProtNLM"/>
    </source>
</evidence>
<evidence type="ECO:0000313" key="1">
    <source>
        <dbReference type="EMBL" id="GBG97382.1"/>
    </source>
</evidence>
<gene>
    <name evidence="1" type="ORF">NtB2_01522</name>
</gene>
<sequence>MTPNNYLRSYYYYGYSGGASNSSGAYPILSSDLIQKTGFTSQSTLTWQPLASVPYGTYDNPAQTGTFWGSTGNYYQHLMLIIPAPGAKTTGLNPVEVNGYDPKSGQAYIDDYFQQTVNGVNVNNVVLVQGNIRQFQIDGSNTTTGAGTWNINPSLSTNSGQNGFFGSGTSLGYASYFDNTVSGTTYNNLAELIYPASSTFSVTNPATFKTISGSDKINFIRHAQVQTPQIGTSPSYVQWEWPASGTVAPAAPLVLSSDSPIYNTNSSYISYAPGTADATNPGEVPDSSADYNYPTAFTSSYMLQNSASSFWGFFPGNFMNGQSVINGNALNPTNWTLPTSNGQNGTSFLIYNVKPDDTISDSGNVTPPTLENPTISVSDAGISSQQEQKIAASSNSYAEIAALLKPTAAYYDGSSAAISPLHAVITPPGGSPVTINYTDDASFSTALSTALSNTANQAVGTKIAVDYSSVNGLAATGTITVEAGSLTASGGNTVTQIVNGYAKDMSAALASGKSDHEIAQDLIDFSGATATTANNATASSDNITIIGWGETTPDGKKSTYAVGPNYTATQLYQQMIQDMSARTIPAGTKFQVTFSAPDGLGGSNSQTISILIIPGSITASNVVLSMQQAQDILKNDNTAQALGTDLAGANTSVGAAGANVKASIGSSTATTSLTNASSVYSWLQNIDKTSSNLQTTTLTFATDQYGVATSVTLTVMPAGVLTLKSVPNIDFGNYTTGNPPKDWSHIPMVTSSTATATVYDSRTSYLTAWQLTVEDDQTGNIFSNGGTIYNQGASANSTAVGALDDYSPSSPENISGTASVVYDNQAVQGGEDADGFETTSITPRFYLSFPGQLAGNLTGQDKLVWTLTNGPGN</sequence>
<organism evidence="1 2">
    <name type="scientific">Lactococcus termiticola</name>
    <dbReference type="NCBI Taxonomy" id="2169526"/>
    <lineage>
        <taxon>Bacteria</taxon>
        <taxon>Bacillati</taxon>
        <taxon>Bacillota</taxon>
        <taxon>Bacilli</taxon>
        <taxon>Lactobacillales</taxon>
        <taxon>Streptococcaceae</taxon>
        <taxon>Lactococcus</taxon>
    </lineage>
</organism>
<keyword evidence="2" id="KW-1185">Reference proteome</keyword>
<evidence type="ECO:0000313" key="2">
    <source>
        <dbReference type="Proteomes" id="UP000245021"/>
    </source>
</evidence>
<reference evidence="1 2" key="1">
    <citation type="journal article" date="2018" name="Genome Announc.">
        <title>Draft Genome Sequence of Lactococcus sp. Strain NtB2 (JCM 32569), Isolated from the Gut of the Higher Termite Nasutitermes takasagoensis.</title>
        <authorList>
            <person name="Noda S."/>
            <person name="Aihara C."/>
            <person name="Yuki M."/>
            <person name="Ohkuma M."/>
        </authorList>
    </citation>
    <scope>NUCLEOTIDE SEQUENCE [LARGE SCALE GENOMIC DNA]</scope>
    <source>
        <strain evidence="1 2">NtB2</strain>
    </source>
</reference>